<sequence length="74" mass="8057">MKKISVALTADELQAVLTLAENQLFRVKHIDPKMPGYIVHPEELAVASSAVQILAEALKGAKQVKPRTVSAVHR</sequence>
<proteinExistence type="predicted"/>
<accession>A0A7V8NQY4</accession>
<dbReference type="Proteomes" id="UP000567293">
    <property type="component" value="Unassembled WGS sequence"/>
</dbReference>
<keyword evidence="2" id="KW-1185">Reference proteome</keyword>
<comment type="caution">
    <text evidence="1">The sequence shown here is derived from an EMBL/GenBank/DDBJ whole genome shotgun (WGS) entry which is preliminary data.</text>
</comment>
<gene>
    <name evidence="1" type="ORF">HRJ53_13025</name>
</gene>
<reference evidence="1" key="1">
    <citation type="submission" date="2020-06" db="EMBL/GenBank/DDBJ databases">
        <title>Legume-microbial interactions unlock mineral nutrients during tropical forest succession.</title>
        <authorList>
            <person name="Epihov D.Z."/>
        </authorList>
    </citation>
    <scope>NUCLEOTIDE SEQUENCE [LARGE SCALE GENOMIC DNA]</scope>
    <source>
        <strain evidence="1">Pan2503</strain>
    </source>
</reference>
<protein>
    <submittedName>
        <fullName evidence="1">Uncharacterized protein</fullName>
    </submittedName>
</protein>
<dbReference type="EMBL" id="JACDQQ010001263">
    <property type="protein sequence ID" value="MBA0085914.1"/>
    <property type="molecule type" value="Genomic_DNA"/>
</dbReference>
<dbReference type="AlphaFoldDB" id="A0A7V8NQY4"/>
<organism evidence="1 2">
    <name type="scientific">Candidatus Acidiferrum panamense</name>
    <dbReference type="NCBI Taxonomy" id="2741543"/>
    <lineage>
        <taxon>Bacteria</taxon>
        <taxon>Pseudomonadati</taxon>
        <taxon>Acidobacteriota</taxon>
        <taxon>Terriglobia</taxon>
        <taxon>Candidatus Acidiferrales</taxon>
        <taxon>Candidatus Acidiferrum</taxon>
    </lineage>
</organism>
<evidence type="ECO:0000313" key="2">
    <source>
        <dbReference type="Proteomes" id="UP000567293"/>
    </source>
</evidence>
<evidence type="ECO:0000313" key="1">
    <source>
        <dbReference type="EMBL" id="MBA0085914.1"/>
    </source>
</evidence>
<name>A0A7V8NQY4_9BACT</name>